<accession>A0AAQ3MGX5</accession>
<organism evidence="2 3">
    <name type="scientific">Vigna mungo</name>
    <name type="common">Black gram</name>
    <name type="synonym">Phaseolus mungo</name>
    <dbReference type="NCBI Taxonomy" id="3915"/>
    <lineage>
        <taxon>Eukaryota</taxon>
        <taxon>Viridiplantae</taxon>
        <taxon>Streptophyta</taxon>
        <taxon>Embryophyta</taxon>
        <taxon>Tracheophyta</taxon>
        <taxon>Spermatophyta</taxon>
        <taxon>Magnoliopsida</taxon>
        <taxon>eudicotyledons</taxon>
        <taxon>Gunneridae</taxon>
        <taxon>Pentapetalae</taxon>
        <taxon>rosids</taxon>
        <taxon>fabids</taxon>
        <taxon>Fabales</taxon>
        <taxon>Fabaceae</taxon>
        <taxon>Papilionoideae</taxon>
        <taxon>50 kb inversion clade</taxon>
        <taxon>NPAAA clade</taxon>
        <taxon>indigoferoid/millettioid clade</taxon>
        <taxon>Phaseoleae</taxon>
        <taxon>Vigna</taxon>
    </lineage>
</organism>
<evidence type="ECO:0000313" key="3">
    <source>
        <dbReference type="Proteomes" id="UP001374535"/>
    </source>
</evidence>
<proteinExistence type="predicted"/>
<dbReference type="Proteomes" id="UP001374535">
    <property type="component" value="Chromosome 11"/>
</dbReference>
<keyword evidence="3" id="KW-1185">Reference proteome</keyword>
<reference evidence="2 3" key="1">
    <citation type="journal article" date="2023" name="Life. Sci Alliance">
        <title>Evolutionary insights into 3D genome organization and epigenetic landscape of Vigna mungo.</title>
        <authorList>
            <person name="Junaid A."/>
            <person name="Singh B."/>
            <person name="Bhatia S."/>
        </authorList>
    </citation>
    <scope>NUCLEOTIDE SEQUENCE [LARGE SCALE GENOMIC DNA]</scope>
    <source>
        <strain evidence="2">Urdbean</strain>
    </source>
</reference>
<dbReference type="AlphaFoldDB" id="A0AAQ3MGX5"/>
<gene>
    <name evidence="2" type="ORF">V8G54_036520</name>
</gene>
<dbReference type="EMBL" id="CP144690">
    <property type="protein sequence ID" value="WVY91006.1"/>
    <property type="molecule type" value="Genomic_DNA"/>
</dbReference>
<evidence type="ECO:0000256" key="1">
    <source>
        <dbReference type="SAM" id="MobiDB-lite"/>
    </source>
</evidence>
<evidence type="ECO:0000313" key="2">
    <source>
        <dbReference type="EMBL" id="WVY91006.1"/>
    </source>
</evidence>
<feature type="region of interest" description="Disordered" evidence="1">
    <location>
        <begin position="18"/>
        <end position="57"/>
    </location>
</feature>
<sequence length="112" mass="12619">MEKRSTISNGVVITVYVESPRTRSIKPSEDPTKKTKPHPPFRKPQTTGSQSSLGYDRRAHLLAYSRQLRQNALSQKNVQVQLPHNHSRPRSKASSLFSSLATTWFSSNAKNT</sequence>
<name>A0AAQ3MGX5_VIGMU</name>
<protein>
    <submittedName>
        <fullName evidence="2">Uncharacterized protein</fullName>
    </submittedName>
</protein>
<feature type="compositionally biased region" description="Polar residues" evidence="1">
    <location>
        <begin position="44"/>
        <end position="53"/>
    </location>
</feature>